<dbReference type="InterPro" id="IPR035965">
    <property type="entry name" value="PAS-like_dom_sf"/>
</dbReference>
<keyword evidence="8" id="KW-1185">Reference proteome</keyword>
<proteinExistence type="predicted"/>
<dbReference type="InterPro" id="IPR035919">
    <property type="entry name" value="EAL_sf"/>
</dbReference>
<dbReference type="SUPFAM" id="SSF55073">
    <property type="entry name" value="Nucleotide cyclase"/>
    <property type="match status" value="1"/>
</dbReference>
<dbReference type="SMART" id="SM00052">
    <property type="entry name" value="EAL"/>
    <property type="match status" value="1"/>
</dbReference>
<dbReference type="PROSITE" id="PS50887">
    <property type="entry name" value="GGDEF"/>
    <property type="match status" value="1"/>
</dbReference>
<gene>
    <name evidence="7" type="ORF">SAMN02745857_00915</name>
</gene>
<feature type="domain" description="PAS" evidence="3">
    <location>
        <begin position="138"/>
        <end position="208"/>
    </location>
</feature>
<dbReference type="InterPro" id="IPR001633">
    <property type="entry name" value="EAL_dom"/>
</dbReference>
<dbReference type="CDD" id="cd00130">
    <property type="entry name" value="PAS"/>
    <property type="match status" value="2"/>
</dbReference>
<dbReference type="InterPro" id="IPR000014">
    <property type="entry name" value="PAS"/>
</dbReference>
<dbReference type="CDD" id="cd01948">
    <property type="entry name" value="EAL"/>
    <property type="match status" value="1"/>
</dbReference>
<dbReference type="AlphaFoldDB" id="A0A1W1X8Q9"/>
<dbReference type="PROSITE" id="PS50110">
    <property type="entry name" value="RESPONSE_REGULATORY"/>
    <property type="match status" value="1"/>
</dbReference>
<dbReference type="NCBIfam" id="TIGR00254">
    <property type="entry name" value="GGDEF"/>
    <property type="match status" value="1"/>
</dbReference>
<dbReference type="Gene3D" id="3.40.50.2300">
    <property type="match status" value="1"/>
</dbReference>
<dbReference type="FunFam" id="3.30.70.270:FF:000001">
    <property type="entry name" value="Diguanylate cyclase domain protein"/>
    <property type="match status" value="1"/>
</dbReference>
<evidence type="ECO:0000313" key="7">
    <source>
        <dbReference type="EMBL" id="SMC20352.1"/>
    </source>
</evidence>
<feature type="domain" description="PAC" evidence="4">
    <location>
        <begin position="210"/>
        <end position="264"/>
    </location>
</feature>
<feature type="domain" description="Response regulatory" evidence="2">
    <location>
        <begin position="11"/>
        <end position="126"/>
    </location>
</feature>
<dbReference type="PROSITE" id="PS50112">
    <property type="entry name" value="PAS"/>
    <property type="match status" value="2"/>
</dbReference>
<dbReference type="EMBL" id="FWXD01000004">
    <property type="protein sequence ID" value="SMC20352.1"/>
    <property type="molecule type" value="Genomic_DNA"/>
</dbReference>
<dbReference type="InterPro" id="IPR052155">
    <property type="entry name" value="Biofilm_reg_signaling"/>
</dbReference>
<evidence type="ECO:0000259" key="3">
    <source>
        <dbReference type="PROSITE" id="PS50112"/>
    </source>
</evidence>
<dbReference type="Pfam" id="PF08448">
    <property type="entry name" value="PAS_4"/>
    <property type="match status" value="1"/>
</dbReference>
<dbReference type="Pfam" id="PF00563">
    <property type="entry name" value="EAL"/>
    <property type="match status" value="1"/>
</dbReference>
<dbReference type="Gene3D" id="3.30.70.270">
    <property type="match status" value="1"/>
</dbReference>
<name>A0A1W1X8Q9_9NEIS</name>
<dbReference type="InterPro" id="IPR011006">
    <property type="entry name" value="CheY-like_superfamily"/>
</dbReference>
<dbReference type="PROSITE" id="PS50113">
    <property type="entry name" value="PAC"/>
    <property type="match status" value="2"/>
</dbReference>
<dbReference type="PANTHER" id="PTHR44757:SF4">
    <property type="entry name" value="DIGUANYLATE CYCLASE DGCE-RELATED"/>
    <property type="match status" value="1"/>
</dbReference>
<dbReference type="InterPro" id="IPR001610">
    <property type="entry name" value="PAC"/>
</dbReference>
<dbReference type="InterPro" id="IPR013767">
    <property type="entry name" value="PAS_fold"/>
</dbReference>
<dbReference type="Pfam" id="PF00989">
    <property type="entry name" value="PAS"/>
    <property type="match status" value="1"/>
</dbReference>
<dbReference type="OrthoDB" id="9813903at2"/>
<dbReference type="InterPro" id="IPR029787">
    <property type="entry name" value="Nucleotide_cyclase"/>
</dbReference>
<dbReference type="InterPro" id="IPR013656">
    <property type="entry name" value="PAS_4"/>
</dbReference>
<dbReference type="CDD" id="cd01949">
    <property type="entry name" value="GGDEF"/>
    <property type="match status" value="1"/>
</dbReference>
<evidence type="ECO:0000259" key="6">
    <source>
        <dbReference type="PROSITE" id="PS50887"/>
    </source>
</evidence>
<dbReference type="PANTHER" id="PTHR44757">
    <property type="entry name" value="DIGUANYLATE CYCLASE DGCP"/>
    <property type="match status" value="1"/>
</dbReference>
<reference evidence="7 8" key="1">
    <citation type="submission" date="2017-04" db="EMBL/GenBank/DDBJ databases">
        <authorList>
            <person name="Afonso C.L."/>
            <person name="Miller P.J."/>
            <person name="Scott M.A."/>
            <person name="Spackman E."/>
            <person name="Goraichik I."/>
            <person name="Dimitrov K.M."/>
            <person name="Suarez D.L."/>
            <person name="Swayne D.E."/>
        </authorList>
    </citation>
    <scope>NUCLEOTIDE SEQUENCE [LARGE SCALE GENOMIC DNA]</scope>
    <source>
        <strain evidence="7 8">DSM 23236</strain>
    </source>
</reference>
<dbReference type="GO" id="GO:0003824">
    <property type="term" value="F:catalytic activity"/>
    <property type="evidence" value="ECO:0007669"/>
    <property type="project" value="UniProtKB-ARBA"/>
</dbReference>
<evidence type="ECO:0000256" key="1">
    <source>
        <dbReference type="PROSITE-ProRule" id="PRU00169"/>
    </source>
</evidence>
<evidence type="ECO:0000259" key="5">
    <source>
        <dbReference type="PROSITE" id="PS50883"/>
    </source>
</evidence>
<dbReference type="Proteomes" id="UP000192761">
    <property type="component" value="Unassembled WGS sequence"/>
</dbReference>
<dbReference type="SUPFAM" id="SSF55785">
    <property type="entry name" value="PYP-like sensor domain (PAS domain)"/>
    <property type="match status" value="2"/>
</dbReference>
<sequence length="833" mass="92242">MFNGPLIQAPVILIVDDNASNIHVLREAVRGLGEVLFAMDGDSALQIIRARKPDLVLLDIEMPGMNGYDVCRSVKADPQISDIPIIFVTAHDQLEHELHALTEGGVDFLQKPLNVPVARARVNTQLALRQRTRELAHARRDLADVVENLPAFIAYWDMRLRNCYCNDTHGRWFGIPAREMLGMQLRDVLGPHNYFAVDRHIDEVQQGMSPSFDLALLRDNGDTLFGQASLVCRVGHEGADGVDGFLLLITDVTERKRAEVALFDEKERIRVTLNSIGDAVIATDALGIVSFLNPIAESMTGWSGSEAVGQPIEAVMPLFDSAHNHPVQNPVRLALREKRIVGMALNCALRARDGRQIEVEDSAAPIRDHDNHITGAIIVFHDVSEARAMAIKMTHLAHHDALTNLPNRMLWQDRAEQALQTAHRTGGRVGMILLDLDHFKTINDSLGHSVGDQILQEISRRLKAALRATDTVSRQGGDEFLVLLPDLPDVAQVEEVARKLQRTCADPILLQGERFTLSISQGISIYPDDCSDQESLYRHADVAMYRAKQEGRNRYQFFSADIEEKLLAKQLLERHMREALEKGRYEVFYQPKVNAETGIIVGAEALVRWRNTDGELVPPIRFIPLAEETGLIVPIGEMVLRQACDHARFWAEQGSPIVVSVNISAQQFEVESFADIVAAVLAQTGVEPQQIELEITEGVLAKDQVQARNTLIALRQIGVGIAVDDFGTGYSSLAYLKRFPINVLKIDQGFVRDMLTDASDAAIITAIIHLAHSLHLDLVAEGVEEEEQARRLLAQGCKVMQGYLYSQPVPFLQMSHLLVSGLGASASPSQADA</sequence>
<dbReference type="SUPFAM" id="SSF141868">
    <property type="entry name" value="EAL domain-like"/>
    <property type="match status" value="1"/>
</dbReference>
<keyword evidence="1" id="KW-0597">Phosphoprotein</keyword>
<dbReference type="InterPro" id="IPR001789">
    <property type="entry name" value="Sig_transdc_resp-reg_receiver"/>
</dbReference>
<dbReference type="Gene3D" id="3.20.20.450">
    <property type="entry name" value="EAL domain"/>
    <property type="match status" value="1"/>
</dbReference>
<organism evidence="7 8">
    <name type="scientific">Andreprevotia lacus DSM 23236</name>
    <dbReference type="NCBI Taxonomy" id="1121001"/>
    <lineage>
        <taxon>Bacteria</taxon>
        <taxon>Pseudomonadati</taxon>
        <taxon>Pseudomonadota</taxon>
        <taxon>Betaproteobacteria</taxon>
        <taxon>Neisseriales</taxon>
        <taxon>Chitinibacteraceae</taxon>
        <taxon>Andreprevotia</taxon>
    </lineage>
</organism>
<feature type="domain" description="PAC" evidence="4">
    <location>
        <begin position="343"/>
        <end position="395"/>
    </location>
</feature>
<dbReference type="Pfam" id="PF00990">
    <property type="entry name" value="GGDEF"/>
    <property type="match status" value="1"/>
</dbReference>
<dbReference type="SMART" id="SM00086">
    <property type="entry name" value="PAC"/>
    <property type="match status" value="2"/>
</dbReference>
<feature type="domain" description="GGDEF" evidence="6">
    <location>
        <begin position="427"/>
        <end position="560"/>
    </location>
</feature>
<dbReference type="SMART" id="SM00091">
    <property type="entry name" value="PAS"/>
    <property type="match status" value="2"/>
</dbReference>
<dbReference type="SMART" id="SM00267">
    <property type="entry name" value="GGDEF"/>
    <property type="match status" value="1"/>
</dbReference>
<protein>
    <submittedName>
        <fullName evidence="7">Response regulator receiver modulated diguanylate cyclase/phosphodiesterase with PAS/PAC sensor(S)</fullName>
    </submittedName>
</protein>
<dbReference type="Gene3D" id="3.30.450.20">
    <property type="entry name" value="PAS domain"/>
    <property type="match status" value="2"/>
</dbReference>
<dbReference type="InterPro" id="IPR000700">
    <property type="entry name" value="PAS-assoc_C"/>
</dbReference>
<dbReference type="NCBIfam" id="TIGR00229">
    <property type="entry name" value="sensory_box"/>
    <property type="match status" value="2"/>
</dbReference>
<dbReference type="PROSITE" id="PS50883">
    <property type="entry name" value="EAL"/>
    <property type="match status" value="1"/>
</dbReference>
<feature type="domain" description="EAL" evidence="5">
    <location>
        <begin position="569"/>
        <end position="822"/>
    </location>
</feature>
<dbReference type="RefSeq" id="WP_084089365.1">
    <property type="nucleotide sequence ID" value="NZ_FWXD01000004.1"/>
</dbReference>
<dbReference type="GO" id="GO:0006355">
    <property type="term" value="P:regulation of DNA-templated transcription"/>
    <property type="evidence" value="ECO:0007669"/>
    <property type="project" value="InterPro"/>
</dbReference>
<dbReference type="InterPro" id="IPR000160">
    <property type="entry name" value="GGDEF_dom"/>
</dbReference>
<evidence type="ECO:0000259" key="2">
    <source>
        <dbReference type="PROSITE" id="PS50110"/>
    </source>
</evidence>
<dbReference type="GO" id="GO:0000160">
    <property type="term" value="P:phosphorelay signal transduction system"/>
    <property type="evidence" value="ECO:0007669"/>
    <property type="project" value="InterPro"/>
</dbReference>
<dbReference type="InterPro" id="IPR043128">
    <property type="entry name" value="Rev_trsase/Diguanyl_cyclase"/>
</dbReference>
<accession>A0A1W1X8Q9</accession>
<feature type="domain" description="PAS" evidence="3">
    <location>
        <begin position="265"/>
        <end position="338"/>
    </location>
</feature>
<dbReference type="STRING" id="1121001.SAMN02745857_00915"/>
<dbReference type="SMART" id="SM00448">
    <property type="entry name" value="REC"/>
    <property type="match status" value="1"/>
</dbReference>
<feature type="modified residue" description="4-aspartylphosphate" evidence="1">
    <location>
        <position position="59"/>
    </location>
</feature>
<dbReference type="Pfam" id="PF00072">
    <property type="entry name" value="Response_reg"/>
    <property type="match status" value="1"/>
</dbReference>
<evidence type="ECO:0000313" key="8">
    <source>
        <dbReference type="Proteomes" id="UP000192761"/>
    </source>
</evidence>
<dbReference type="SUPFAM" id="SSF52172">
    <property type="entry name" value="CheY-like"/>
    <property type="match status" value="1"/>
</dbReference>
<evidence type="ECO:0000259" key="4">
    <source>
        <dbReference type="PROSITE" id="PS50113"/>
    </source>
</evidence>